<accession>A0ABS4UIR2</accession>
<protein>
    <recommendedName>
        <fullName evidence="7">Putative 4-hydroxy-4-methyl-2-oxoglutarate aldolase</fullName>
        <ecNumber evidence="6">4.1.1.112</ecNumber>
        <ecNumber evidence="5">4.1.3.17</ecNumber>
    </recommendedName>
    <alternativeName>
        <fullName evidence="11">Oxaloacetate decarboxylase</fullName>
    </alternativeName>
    <alternativeName>
        <fullName evidence="9">Regulator of ribonuclease activity homolog</fullName>
    </alternativeName>
    <alternativeName>
        <fullName evidence="10">RraA-like protein</fullName>
    </alternativeName>
</protein>
<dbReference type="PANTHER" id="PTHR33254">
    <property type="entry name" value="4-HYDROXY-4-METHYL-2-OXOGLUTARATE ALDOLASE 3-RELATED"/>
    <property type="match status" value="1"/>
</dbReference>
<dbReference type="CDD" id="cd16841">
    <property type="entry name" value="RraA_family"/>
    <property type="match status" value="1"/>
</dbReference>
<dbReference type="InterPro" id="IPR036704">
    <property type="entry name" value="RraA/RraA-like_sf"/>
</dbReference>
<dbReference type="EC" id="4.1.1.112" evidence="6"/>
<evidence type="ECO:0000256" key="9">
    <source>
        <dbReference type="ARBA" id="ARBA00029596"/>
    </source>
</evidence>
<comment type="catalytic activity">
    <reaction evidence="12">
        <text>oxaloacetate + H(+) = pyruvate + CO2</text>
        <dbReference type="Rhea" id="RHEA:15641"/>
        <dbReference type="ChEBI" id="CHEBI:15361"/>
        <dbReference type="ChEBI" id="CHEBI:15378"/>
        <dbReference type="ChEBI" id="CHEBI:16452"/>
        <dbReference type="ChEBI" id="CHEBI:16526"/>
        <dbReference type="EC" id="4.1.1.112"/>
    </reaction>
</comment>
<evidence type="ECO:0000256" key="4">
    <source>
        <dbReference type="ARBA" id="ARBA00011233"/>
    </source>
</evidence>
<organism evidence="13 14">
    <name type="scientific">Kribbella aluminosa</name>
    <dbReference type="NCBI Taxonomy" id="416017"/>
    <lineage>
        <taxon>Bacteria</taxon>
        <taxon>Bacillati</taxon>
        <taxon>Actinomycetota</taxon>
        <taxon>Actinomycetes</taxon>
        <taxon>Propionibacteriales</taxon>
        <taxon>Kribbellaceae</taxon>
        <taxon>Kribbella</taxon>
    </lineage>
</organism>
<comment type="catalytic activity">
    <reaction evidence="1">
        <text>4-hydroxy-4-methyl-2-oxoglutarate = 2 pyruvate</text>
        <dbReference type="Rhea" id="RHEA:22748"/>
        <dbReference type="ChEBI" id="CHEBI:15361"/>
        <dbReference type="ChEBI" id="CHEBI:58276"/>
        <dbReference type="EC" id="4.1.3.17"/>
    </reaction>
</comment>
<dbReference type="Gene3D" id="3.50.30.40">
    <property type="entry name" value="Ribonuclease E inhibitor RraA/RraA-like"/>
    <property type="match status" value="1"/>
</dbReference>
<evidence type="ECO:0000256" key="1">
    <source>
        <dbReference type="ARBA" id="ARBA00001342"/>
    </source>
</evidence>
<dbReference type="Proteomes" id="UP000755585">
    <property type="component" value="Unassembled WGS sequence"/>
</dbReference>
<dbReference type="EMBL" id="JAGINT010000001">
    <property type="protein sequence ID" value="MBP2351446.1"/>
    <property type="molecule type" value="Genomic_DNA"/>
</dbReference>
<dbReference type="Pfam" id="PF03737">
    <property type="entry name" value="RraA-like"/>
    <property type="match status" value="1"/>
</dbReference>
<comment type="function">
    <text evidence="8">Catalyzes the aldol cleavage of 4-hydroxy-4-methyl-2-oxoglutarate (HMG) into 2 molecules of pyruvate. Also contains a secondary oxaloacetate (OAA) decarboxylase activity due to the common pyruvate enolate transition state formed following C-C bond cleavage in the retro-aldol and decarboxylation reactions.</text>
</comment>
<name>A0ABS4UIR2_9ACTN</name>
<evidence type="ECO:0000313" key="14">
    <source>
        <dbReference type="Proteomes" id="UP000755585"/>
    </source>
</evidence>
<comment type="similarity">
    <text evidence="3">Belongs to the class II aldolase/RraA-like family.</text>
</comment>
<evidence type="ECO:0000256" key="7">
    <source>
        <dbReference type="ARBA" id="ARBA00016549"/>
    </source>
</evidence>
<reference evidence="13 14" key="1">
    <citation type="submission" date="2021-03" db="EMBL/GenBank/DDBJ databases">
        <title>Sequencing the genomes of 1000 actinobacteria strains.</title>
        <authorList>
            <person name="Klenk H.-P."/>
        </authorList>
    </citation>
    <scope>NUCLEOTIDE SEQUENCE [LARGE SCALE GENOMIC DNA]</scope>
    <source>
        <strain evidence="13 14">DSM 18824</strain>
    </source>
</reference>
<sequence>MDEIKKDLLRLGVATLYEAAGRRGLMAGAELLVGVPFAGQAHTAEIPAGDNLGLHNGLRAPERTGDIYCVASAGKGRYGVIGELLVEQLRAGAWQAIVLDDAIRDIDLLEAPPSVAARGICSRGTVKRRAGRVNVDISLGGILVRPGDWVVGDRDGVVVIPEGRVLNVLAAAETRLAKETRIAELVRTGATVLAANLTATEELAASS</sequence>
<evidence type="ECO:0000256" key="11">
    <source>
        <dbReference type="ARBA" id="ARBA00032305"/>
    </source>
</evidence>
<dbReference type="EC" id="4.1.3.17" evidence="5"/>
<dbReference type="SUPFAM" id="SSF89562">
    <property type="entry name" value="RraA-like"/>
    <property type="match status" value="1"/>
</dbReference>
<evidence type="ECO:0000256" key="3">
    <source>
        <dbReference type="ARBA" id="ARBA00008621"/>
    </source>
</evidence>
<dbReference type="GO" id="GO:0047443">
    <property type="term" value="F:4-hydroxy-4-methyl-2-oxoglutarate aldolase activity"/>
    <property type="evidence" value="ECO:0007669"/>
    <property type="project" value="UniProtKB-EC"/>
</dbReference>
<dbReference type="RefSeq" id="WP_209694345.1">
    <property type="nucleotide sequence ID" value="NZ_BAAAVU010000042.1"/>
</dbReference>
<dbReference type="InterPro" id="IPR005493">
    <property type="entry name" value="RraA/RraA-like"/>
</dbReference>
<comment type="cofactor">
    <cofactor evidence="2">
        <name>a divalent metal cation</name>
        <dbReference type="ChEBI" id="CHEBI:60240"/>
    </cofactor>
</comment>
<evidence type="ECO:0000313" key="13">
    <source>
        <dbReference type="EMBL" id="MBP2351446.1"/>
    </source>
</evidence>
<keyword evidence="13" id="KW-0456">Lyase</keyword>
<evidence type="ECO:0000256" key="10">
    <source>
        <dbReference type="ARBA" id="ARBA00030169"/>
    </source>
</evidence>
<evidence type="ECO:0000256" key="6">
    <source>
        <dbReference type="ARBA" id="ARBA00012947"/>
    </source>
</evidence>
<evidence type="ECO:0000256" key="8">
    <source>
        <dbReference type="ARBA" id="ARBA00025046"/>
    </source>
</evidence>
<gene>
    <name evidence="13" type="ORF">JOF29_002529</name>
</gene>
<evidence type="ECO:0000256" key="2">
    <source>
        <dbReference type="ARBA" id="ARBA00001968"/>
    </source>
</evidence>
<comment type="subunit">
    <text evidence="4">Homotrimer.</text>
</comment>
<dbReference type="PANTHER" id="PTHR33254:SF4">
    <property type="entry name" value="4-HYDROXY-4-METHYL-2-OXOGLUTARATE ALDOLASE 3-RELATED"/>
    <property type="match status" value="1"/>
</dbReference>
<evidence type="ECO:0000256" key="5">
    <source>
        <dbReference type="ARBA" id="ARBA00012213"/>
    </source>
</evidence>
<evidence type="ECO:0000256" key="12">
    <source>
        <dbReference type="ARBA" id="ARBA00047973"/>
    </source>
</evidence>
<comment type="caution">
    <text evidence="13">The sequence shown here is derived from an EMBL/GenBank/DDBJ whole genome shotgun (WGS) entry which is preliminary data.</text>
</comment>
<proteinExistence type="inferred from homology"/>
<keyword evidence="14" id="KW-1185">Reference proteome</keyword>